<keyword evidence="2" id="KW-1133">Transmembrane helix</keyword>
<protein>
    <submittedName>
        <fullName evidence="3">Uncharacterized protein</fullName>
    </submittedName>
</protein>
<evidence type="ECO:0000313" key="4">
    <source>
        <dbReference type="Proteomes" id="UP000245783"/>
    </source>
</evidence>
<evidence type="ECO:0000313" key="3">
    <source>
        <dbReference type="EMBL" id="PWN44425.1"/>
    </source>
</evidence>
<proteinExistence type="predicted"/>
<keyword evidence="4" id="KW-1185">Reference proteome</keyword>
<gene>
    <name evidence="3" type="ORF">IE81DRAFT_328776</name>
</gene>
<dbReference type="GeneID" id="37036988"/>
<accession>A0A316W9U7</accession>
<dbReference type="RefSeq" id="XP_025371585.1">
    <property type="nucleotide sequence ID" value="XM_025515118.1"/>
</dbReference>
<feature type="transmembrane region" description="Helical" evidence="2">
    <location>
        <begin position="12"/>
        <end position="32"/>
    </location>
</feature>
<dbReference type="AlphaFoldDB" id="A0A316W9U7"/>
<dbReference type="OrthoDB" id="10521187at2759"/>
<reference evidence="3 4" key="1">
    <citation type="journal article" date="2018" name="Mol. Biol. Evol.">
        <title>Broad Genomic Sampling Reveals a Smut Pathogenic Ancestry of the Fungal Clade Ustilaginomycotina.</title>
        <authorList>
            <person name="Kijpornyongpan T."/>
            <person name="Mondo S.J."/>
            <person name="Barry K."/>
            <person name="Sandor L."/>
            <person name="Lee J."/>
            <person name="Lipzen A."/>
            <person name="Pangilinan J."/>
            <person name="LaButti K."/>
            <person name="Hainaut M."/>
            <person name="Henrissat B."/>
            <person name="Grigoriev I.V."/>
            <person name="Spatafora J.W."/>
            <person name="Aime M.C."/>
        </authorList>
    </citation>
    <scope>NUCLEOTIDE SEQUENCE [LARGE SCALE GENOMIC DNA]</scope>
    <source>
        <strain evidence="3 4">MCA 4658</strain>
    </source>
</reference>
<organism evidence="3 4">
    <name type="scientific">Ceraceosorus guamensis</name>
    <dbReference type="NCBI Taxonomy" id="1522189"/>
    <lineage>
        <taxon>Eukaryota</taxon>
        <taxon>Fungi</taxon>
        <taxon>Dikarya</taxon>
        <taxon>Basidiomycota</taxon>
        <taxon>Ustilaginomycotina</taxon>
        <taxon>Exobasidiomycetes</taxon>
        <taxon>Ceraceosorales</taxon>
        <taxon>Ceraceosoraceae</taxon>
        <taxon>Ceraceosorus</taxon>
    </lineage>
</organism>
<feature type="region of interest" description="Disordered" evidence="1">
    <location>
        <begin position="84"/>
        <end position="124"/>
    </location>
</feature>
<evidence type="ECO:0000256" key="1">
    <source>
        <dbReference type="SAM" id="MobiDB-lite"/>
    </source>
</evidence>
<dbReference type="InParanoid" id="A0A316W9U7"/>
<dbReference type="EMBL" id="KZ819361">
    <property type="protein sequence ID" value="PWN44425.1"/>
    <property type="molecule type" value="Genomic_DNA"/>
</dbReference>
<name>A0A316W9U7_9BASI</name>
<sequence>MCTNTKPHQDRLVMGSAVLALEPILSIVTRLVKRLRIQALYLLHPLRFSMKTPAKYDAITPTLRSGRAPHRKQDNSLPLKRYPAVGKKRRQQGRKTSETLQRCGRRLQNPLPSPPRSLRGPVNEGARARWPDAHHGQRIDSLWGIQELYQTADGKATVPRFNNSLCGISQARKPDGIAQPPGWVSLPSSGRSCQIFYYDRPEWCTSCVHTADAPHPTKDCRRQHQERRRALRSIRRLLCRTAATSVSASTAAVAVPAAQQAIGPPAPLAAEDVEMSENTGQQSSALDLSTGAFAGLTPLRESRSAHEVWHYLNHVRVPAGFCRFPVDSTNPISLATPQAKTAARMTFDAQLRNVGLTSFEVTLNNQSNTLRSVDIRLLPPVTDFQRLALRSSQLQLQGARLSFALEGREIPPGCTFFNISDVSAATLEKPHQLFTSLDGQFAHHGQRIEALC</sequence>
<keyword evidence="2" id="KW-0812">Transmembrane</keyword>
<keyword evidence="2" id="KW-0472">Membrane</keyword>
<evidence type="ECO:0000256" key="2">
    <source>
        <dbReference type="SAM" id="Phobius"/>
    </source>
</evidence>
<dbReference type="Proteomes" id="UP000245783">
    <property type="component" value="Unassembled WGS sequence"/>
</dbReference>